<dbReference type="Pfam" id="PF01938">
    <property type="entry name" value="TRAM"/>
    <property type="match status" value="1"/>
</dbReference>
<feature type="binding site" evidence="1">
    <location>
        <position position="335"/>
    </location>
    <ligand>
        <name>S-adenosyl-L-methionine</name>
        <dbReference type="ChEBI" id="CHEBI:59789"/>
    </ligand>
</feature>
<dbReference type="Pfam" id="PF05958">
    <property type="entry name" value="tRNA_U5-meth_tr"/>
    <property type="match status" value="1"/>
</dbReference>
<feature type="active site" evidence="2">
    <location>
        <position position="410"/>
    </location>
</feature>
<dbReference type="InterPro" id="IPR030391">
    <property type="entry name" value="MeTrfase_TrmA_CS"/>
</dbReference>
<keyword evidence="1" id="KW-0949">S-adenosyl-L-methionine</keyword>
<dbReference type="InterPro" id="IPR002792">
    <property type="entry name" value="TRAM_dom"/>
</dbReference>
<name>A0A1Q2D8J1_9ENTE</name>
<evidence type="ECO:0000313" key="4">
    <source>
        <dbReference type="Proteomes" id="UP000188246"/>
    </source>
</evidence>
<comment type="similarity">
    <text evidence="1">Belongs to the class I-like SAM-binding methyltransferase superfamily. RNA M5U methyltransferase family.</text>
</comment>
<dbReference type="PANTHER" id="PTHR11061">
    <property type="entry name" value="RNA M5U METHYLTRANSFERASE"/>
    <property type="match status" value="1"/>
</dbReference>
<dbReference type="PROSITE" id="PS50926">
    <property type="entry name" value="TRAM"/>
    <property type="match status" value="1"/>
</dbReference>
<dbReference type="STRING" id="633807.BW732_00895"/>
<dbReference type="SUPFAM" id="SSF50249">
    <property type="entry name" value="Nucleic acid-binding proteins"/>
    <property type="match status" value="1"/>
</dbReference>
<dbReference type="GO" id="GO:0070041">
    <property type="term" value="F:rRNA (uridine-C5-)-methyltransferase activity"/>
    <property type="evidence" value="ECO:0007669"/>
    <property type="project" value="UniProtKB-ARBA"/>
</dbReference>
<keyword evidence="1 3" id="KW-0808">Transferase</keyword>
<dbReference type="CDD" id="cd02440">
    <property type="entry name" value="AdoMet_MTases"/>
    <property type="match status" value="1"/>
</dbReference>
<dbReference type="Gene3D" id="2.40.50.140">
    <property type="entry name" value="Nucleic acid-binding proteins"/>
    <property type="match status" value="1"/>
</dbReference>
<dbReference type="AlphaFoldDB" id="A0A1Q2D8J1"/>
<dbReference type="FunFam" id="2.40.50.1070:FF:000003">
    <property type="entry name" value="23S rRNA (Uracil-5-)-methyltransferase RumA"/>
    <property type="match status" value="1"/>
</dbReference>
<proteinExistence type="inferred from homology"/>
<gene>
    <name evidence="3" type="ORF">BW732_00895</name>
</gene>
<feature type="active site" description="Nucleophile" evidence="1">
    <location>
        <position position="410"/>
    </location>
</feature>
<dbReference type="Gene3D" id="2.40.50.1070">
    <property type="match status" value="1"/>
</dbReference>
<dbReference type="PROSITE" id="PS01230">
    <property type="entry name" value="TRMA_1"/>
    <property type="match status" value="1"/>
</dbReference>
<keyword evidence="4" id="KW-1185">Reference proteome</keyword>
<keyword evidence="1 3" id="KW-0489">Methyltransferase</keyword>
<dbReference type="InterPro" id="IPR029063">
    <property type="entry name" value="SAM-dependent_MTases_sf"/>
</dbReference>
<accession>A0A1Q2D8J1</accession>
<protein>
    <submittedName>
        <fullName evidence="3">23S rRNA (Uracil(1939)-C(5))-methyltransferase RlmD</fullName>
    </submittedName>
</protein>
<dbReference type="SUPFAM" id="SSF53335">
    <property type="entry name" value="S-adenosyl-L-methionine-dependent methyltransferases"/>
    <property type="match status" value="1"/>
</dbReference>
<dbReference type="OrthoDB" id="9804590at2"/>
<dbReference type="FunFam" id="3.40.50.150:FF:000009">
    <property type="entry name" value="23S rRNA (Uracil(1939)-C(5))-methyltransferase RlmD"/>
    <property type="match status" value="1"/>
</dbReference>
<dbReference type="InterPro" id="IPR012340">
    <property type="entry name" value="NA-bd_OB-fold"/>
</dbReference>
<dbReference type="Gene3D" id="3.40.50.150">
    <property type="entry name" value="Vaccinia Virus protein VP39"/>
    <property type="match status" value="1"/>
</dbReference>
<dbReference type="PROSITE" id="PS51687">
    <property type="entry name" value="SAM_MT_RNA_M5U"/>
    <property type="match status" value="1"/>
</dbReference>
<feature type="binding site" evidence="1">
    <location>
        <position position="383"/>
    </location>
    <ligand>
        <name>S-adenosyl-L-methionine</name>
        <dbReference type="ChEBI" id="CHEBI:59789"/>
    </ligand>
</feature>
<dbReference type="PROSITE" id="PS01231">
    <property type="entry name" value="TRMA_2"/>
    <property type="match status" value="1"/>
</dbReference>
<dbReference type="KEGG" id="vpi:BW732_00895"/>
<evidence type="ECO:0000256" key="2">
    <source>
        <dbReference type="PROSITE-ProRule" id="PRU10015"/>
    </source>
</evidence>
<dbReference type="GO" id="GO:0070475">
    <property type="term" value="P:rRNA base methylation"/>
    <property type="evidence" value="ECO:0007669"/>
    <property type="project" value="TreeGrafter"/>
</dbReference>
<feature type="binding site" evidence="1">
    <location>
        <position position="285"/>
    </location>
    <ligand>
        <name>S-adenosyl-L-methionine</name>
        <dbReference type="ChEBI" id="CHEBI:59789"/>
    </ligand>
</feature>
<evidence type="ECO:0000313" key="3">
    <source>
        <dbReference type="EMBL" id="AQP54748.1"/>
    </source>
</evidence>
<feature type="binding site" evidence="1">
    <location>
        <position position="314"/>
    </location>
    <ligand>
        <name>S-adenosyl-L-methionine</name>
        <dbReference type="ChEBI" id="CHEBI:59789"/>
    </ligand>
</feature>
<dbReference type="PANTHER" id="PTHR11061:SF30">
    <property type="entry name" value="TRNA (URACIL(54)-C(5))-METHYLTRANSFERASE"/>
    <property type="match status" value="1"/>
</dbReference>
<dbReference type="InterPro" id="IPR010280">
    <property type="entry name" value="U5_MeTrfase_fam"/>
</dbReference>
<dbReference type="InterPro" id="IPR030390">
    <property type="entry name" value="MeTrfase_TrmA_AS"/>
</dbReference>
<dbReference type="FunFam" id="2.40.50.140:FF:000097">
    <property type="entry name" value="23S rRNA (uracil(1939)-C(5))-methyltransferase RlmD"/>
    <property type="match status" value="1"/>
</dbReference>
<sequence>MLPVKKNEQIEVEIVDLTHDGLGVAKVDGYPIFIENALPGETILVQIVKVGKKFSFGKVVSIETASPNRVEDVQNHLIRTGIAPLHHMTYEAQLAFKEHQVVNCLTRIGKLDDVTVKPIIGMDEPYAYRNKAQIPVRKINNQLEIGFFRKNSHDLVPMSDFYIQEKNIDEALAVIKEILIRYQVKPYDEANDTGNLKTIMIRQGHYSKDMMVVFITKKKKIFKNDEICRLIVEALPQVKSIMQNIQPHNSNGLFGEETLCLYGQEYITDTLLNNTYKISARSFYQINTRQAERLYEEAIALANLKSTDTVIDAYCGIGTIGLSIAKKVSKLYGIDSVEDAISDAKINAQLNGIDNAEFITGKAEKIFAELNKGQMSADVLFVDPPRKGLDPDFIEASVEMAPTKIVYISCNPSTLARDLALYAEKGYKVKEVQPVDMFPQTTHVECVTVLTKK</sequence>
<reference evidence="3 4" key="1">
    <citation type="journal article" date="2010" name="Int. J. Syst. Evol. Microbiol.">
        <title>Vagococcus penaei sp. nov., isolated from spoilage microbiota of cooked shrimp (Penaeus vannamei).</title>
        <authorList>
            <person name="Jaffres E."/>
            <person name="Prevost H."/>
            <person name="Rossero A."/>
            <person name="Joffraud J.J."/>
            <person name="Dousset X."/>
        </authorList>
    </citation>
    <scope>NUCLEOTIDE SEQUENCE [LARGE SCALE GENOMIC DNA]</scope>
    <source>
        <strain evidence="3 4">CD276</strain>
    </source>
</reference>
<organism evidence="3 4">
    <name type="scientific">Vagococcus penaei</name>
    <dbReference type="NCBI Taxonomy" id="633807"/>
    <lineage>
        <taxon>Bacteria</taxon>
        <taxon>Bacillati</taxon>
        <taxon>Bacillota</taxon>
        <taxon>Bacilli</taxon>
        <taxon>Lactobacillales</taxon>
        <taxon>Enterococcaceae</taxon>
        <taxon>Vagococcus</taxon>
    </lineage>
</organism>
<dbReference type="Proteomes" id="UP000188246">
    <property type="component" value="Chromosome"/>
</dbReference>
<dbReference type="EMBL" id="CP019609">
    <property type="protein sequence ID" value="AQP54748.1"/>
    <property type="molecule type" value="Genomic_DNA"/>
</dbReference>
<evidence type="ECO:0000256" key="1">
    <source>
        <dbReference type="PROSITE-ProRule" id="PRU01024"/>
    </source>
</evidence>
<dbReference type="NCBIfam" id="TIGR00479">
    <property type="entry name" value="rumA"/>
    <property type="match status" value="1"/>
</dbReference>